<evidence type="ECO:0000259" key="1">
    <source>
        <dbReference type="Pfam" id="PF13480"/>
    </source>
</evidence>
<organism evidence="2 3">
    <name type="scientific">Streptomyces cavourensis</name>
    <dbReference type="NCBI Taxonomy" id="67258"/>
    <lineage>
        <taxon>Bacteria</taxon>
        <taxon>Bacillati</taxon>
        <taxon>Actinomycetota</taxon>
        <taxon>Actinomycetes</taxon>
        <taxon>Kitasatosporales</taxon>
        <taxon>Streptomycetaceae</taxon>
        <taxon>Streptomyces</taxon>
    </lineage>
</organism>
<dbReference type="EMBL" id="CP030930">
    <property type="protein sequence ID" value="AXI70047.1"/>
    <property type="molecule type" value="Genomic_DNA"/>
</dbReference>
<dbReference type="Pfam" id="PF13480">
    <property type="entry name" value="Acetyltransf_6"/>
    <property type="match status" value="1"/>
</dbReference>
<sequence>MIIRSLGLPIALVDVDQALSGRWRVHAHEVDVVRVQDPPYEAWPRLRDAGFHPKPQVIMWRAEVTASEDAYLATLSGKDRYDIRSAYRRAAEADLLIGTEPLTPALLDEFLELYEKQIAGMRHGWPVAVRQQADILDRAGSYCAITVRSGASLVGACLNEDLPDRDEMRARFSAVTQGQRNGSLSRVLYWETMRQARVRGRRWATLGRDVNLYGHLGNAGLFSFKSRLGFTAVPGQLVEPGSGSHQADRVVGFSALSDPALLLSYAAAEGEEAAVTARLSGHLFSEGDVDLRPFRGAGPADLTLHRVRPPTG</sequence>
<reference evidence="2 3" key="1">
    <citation type="submission" date="2018-07" db="EMBL/GenBank/DDBJ databases">
        <title>Complete genome sequence of soil actinomycete Streptomyces cavourensis tj430.</title>
        <authorList>
            <person name="Wang P."/>
            <person name="Huang Y."/>
        </authorList>
    </citation>
    <scope>NUCLEOTIDE SEQUENCE [LARGE SCALE GENOMIC DNA]</scope>
    <source>
        <strain evidence="2 3">TJ430</strain>
    </source>
</reference>
<gene>
    <name evidence="2" type="ORF">DTW94_01205</name>
</gene>
<dbReference type="InterPro" id="IPR016181">
    <property type="entry name" value="Acyl_CoA_acyltransferase"/>
</dbReference>
<dbReference type="Proteomes" id="UP000253779">
    <property type="component" value="Chromosome"/>
</dbReference>
<dbReference type="Gene3D" id="3.40.630.30">
    <property type="match status" value="1"/>
</dbReference>
<name>A0AAD0Q157_9ACTN</name>
<feature type="domain" description="BioF2-like acetyltransferase" evidence="1">
    <location>
        <begin position="78"/>
        <end position="209"/>
    </location>
</feature>
<dbReference type="InterPro" id="IPR038740">
    <property type="entry name" value="BioF2-like_GNAT_dom"/>
</dbReference>
<dbReference type="SUPFAM" id="SSF55729">
    <property type="entry name" value="Acyl-CoA N-acyltransferases (Nat)"/>
    <property type="match status" value="1"/>
</dbReference>
<dbReference type="AlphaFoldDB" id="A0AAD0Q157"/>
<evidence type="ECO:0000313" key="2">
    <source>
        <dbReference type="EMBL" id="AXI70047.1"/>
    </source>
</evidence>
<protein>
    <submittedName>
        <fullName evidence="2">GNAT family N-acetyltransferase</fullName>
    </submittedName>
</protein>
<proteinExistence type="predicted"/>
<evidence type="ECO:0000313" key="3">
    <source>
        <dbReference type="Proteomes" id="UP000253779"/>
    </source>
</evidence>
<dbReference type="RefSeq" id="WP_114928860.1">
    <property type="nucleotide sequence ID" value="NZ_CP030930.1"/>
</dbReference>
<accession>A0AAD0Q157</accession>